<proteinExistence type="predicted"/>
<gene>
    <name evidence="1" type="ORF">GIS00_23870</name>
</gene>
<dbReference type="EMBL" id="WLYK01000012">
    <property type="protein sequence ID" value="MTD16978.1"/>
    <property type="molecule type" value="Genomic_DNA"/>
</dbReference>
<sequence>MIRRLLGVALVGAVLLGGAAVARLHWSGLAGIARTLSAERPVAGDCIRTAGEFAEIVACTSAHSAEVVLVLDRADAARQRQAGTLGTLCQQAADGYTGGLRVTAAPDVVGWQQPVVLLQVASTPRIRPPATGPDWRACILEPVDTPSGGYRGDLRSMTTRVPAELATCARQVSNQYGDLAVSCDRPHQSQTFAQQIAWVPADDRRAALHDPDMLASCRAIVATAMDTDDPTAGGKLVVELARTRGTTAVTPTADQDPGSLGIPLDCRVRVIGTATLDGSLTGLGNNPLPLQQ</sequence>
<keyword evidence="2" id="KW-1185">Reference proteome</keyword>
<evidence type="ECO:0000313" key="2">
    <source>
        <dbReference type="Proteomes" id="UP000460221"/>
    </source>
</evidence>
<reference evidence="1 2" key="1">
    <citation type="submission" date="2019-11" db="EMBL/GenBank/DDBJ databases">
        <authorList>
            <person name="Jiang L.-Q."/>
        </authorList>
    </citation>
    <scope>NUCLEOTIDE SEQUENCE [LARGE SCALE GENOMIC DNA]</scope>
    <source>
        <strain evidence="1 2">YIM 132087</strain>
    </source>
</reference>
<name>A0A7K1FS64_9ACTN</name>
<comment type="caution">
    <text evidence="1">The sequence shown here is derived from an EMBL/GenBank/DDBJ whole genome shotgun (WGS) entry which is preliminary data.</text>
</comment>
<dbReference type="Proteomes" id="UP000460221">
    <property type="component" value="Unassembled WGS sequence"/>
</dbReference>
<dbReference type="AlphaFoldDB" id="A0A7K1FS64"/>
<organism evidence="1 2">
    <name type="scientific">Nakamurella alba</name>
    <dbReference type="NCBI Taxonomy" id="2665158"/>
    <lineage>
        <taxon>Bacteria</taxon>
        <taxon>Bacillati</taxon>
        <taxon>Actinomycetota</taxon>
        <taxon>Actinomycetes</taxon>
        <taxon>Nakamurellales</taxon>
        <taxon>Nakamurellaceae</taxon>
        <taxon>Nakamurella</taxon>
    </lineage>
</organism>
<dbReference type="RefSeq" id="WP_154770977.1">
    <property type="nucleotide sequence ID" value="NZ_WLYK01000012.1"/>
</dbReference>
<accession>A0A7K1FS64</accession>
<evidence type="ECO:0000313" key="1">
    <source>
        <dbReference type="EMBL" id="MTD16978.1"/>
    </source>
</evidence>
<protein>
    <submittedName>
        <fullName evidence="1">Uncharacterized protein</fullName>
    </submittedName>
</protein>